<sequence length="82" mass="9172">MEFCQSADVLKVAAQRRTLTHLRMKSARRCAKGGAERRLLHIVLGLGEVGELEAQMFDLAQMYNRIPNVQFCTSAPILPNPC</sequence>
<proteinExistence type="predicted"/>
<accession>A0A2S7KBL8</accession>
<gene>
    <name evidence="1" type="ORF">B0A70_15295</name>
</gene>
<dbReference type="Proteomes" id="UP000238314">
    <property type="component" value="Unassembled WGS sequence"/>
</dbReference>
<name>A0A2S7KBL8_9FLAO</name>
<protein>
    <submittedName>
        <fullName evidence="1">Uncharacterized protein</fullName>
    </submittedName>
</protein>
<dbReference type="EMBL" id="MUGO01000028">
    <property type="protein sequence ID" value="PQA90032.1"/>
    <property type="molecule type" value="Genomic_DNA"/>
</dbReference>
<evidence type="ECO:0000313" key="1">
    <source>
        <dbReference type="EMBL" id="PQA90032.1"/>
    </source>
</evidence>
<dbReference type="AlphaFoldDB" id="A0A2S7KBL8"/>
<comment type="caution">
    <text evidence="1">The sequence shown here is derived from an EMBL/GenBank/DDBJ whole genome shotgun (WGS) entry which is preliminary data.</text>
</comment>
<keyword evidence="2" id="KW-1185">Reference proteome</keyword>
<evidence type="ECO:0000313" key="2">
    <source>
        <dbReference type="Proteomes" id="UP000238314"/>
    </source>
</evidence>
<organism evidence="1 2">
    <name type="scientific">Chryseobacterium piscicola</name>
    <dbReference type="NCBI Taxonomy" id="551459"/>
    <lineage>
        <taxon>Bacteria</taxon>
        <taxon>Pseudomonadati</taxon>
        <taxon>Bacteroidota</taxon>
        <taxon>Flavobacteriia</taxon>
        <taxon>Flavobacteriales</taxon>
        <taxon>Weeksellaceae</taxon>
        <taxon>Chryseobacterium group</taxon>
        <taxon>Chryseobacterium</taxon>
    </lineage>
</organism>
<reference evidence="1 2" key="1">
    <citation type="submission" date="2016-11" db="EMBL/GenBank/DDBJ databases">
        <title>Whole genomes of Flavobacteriaceae.</title>
        <authorList>
            <person name="Stine C."/>
            <person name="Li C."/>
            <person name="Tadesse D."/>
        </authorList>
    </citation>
    <scope>NUCLEOTIDE SEQUENCE [LARGE SCALE GENOMIC DNA]</scope>
    <source>
        <strain evidence="1 2">DSM 21068</strain>
    </source>
</reference>